<keyword evidence="2" id="KW-1185">Reference proteome</keyword>
<dbReference type="Proteomes" id="UP000789405">
    <property type="component" value="Unassembled WGS sequence"/>
</dbReference>
<dbReference type="AlphaFoldDB" id="A0A9N9KB66"/>
<comment type="caution">
    <text evidence="1">The sequence shown here is derived from an EMBL/GenBank/DDBJ whole genome shotgun (WGS) entry which is preliminary data.</text>
</comment>
<reference evidence="1" key="1">
    <citation type="submission" date="2021-06" db="EMBL/GenBank/DDBJ databases">
        <authorList>
            <person name="Kallberg Y."/>
            <person name="Tangrot J."/>
            <person name="Rosling A."/>
        </authorList>
    </citation>
    <scope>NUCLEOTIDE SEQUENCE</scope>
    <source>
        <strain evidence="1">MA453B</strain>
    </source>
</reference>
<accession>A0A9N9KB66</accession>
<proteinExistence type="predicted"/>
<gene>
    <name evidence="1" type="ORF">DERYTH_LOCUS26902</name>
</gene>
<dbReference type="EMBL" id="CAJVPY010058944">
    <property type="protein sequence ID" value="CAG8820161.1"/>
    <property type="molecule type" value="Genomic_DNA"/>
</dbReference>
<evidence type="ECO:0000313" key="2">
    <source>
        <dbReference type="Proteomes" id="UP000789405"/>
    </source>
</evidence>
<organism evidence="1 2">
    <name type="scientific">Dentiscutata erythropus</name>
    <dbReference type="NCBI Taxonomy" id="1348616"/>
    <lineage>
        <taxon>Eukaryota</taxon>
        <taxon>Fungi</taxon>
        <taxon>Fungi incertae sedis</taxon>
        <taxon>Mucoromycota</taxon>
        <taxon>Glomeromycotina</taxon>
        <taxon>Glomeromycetes</taxon>
        <taxon>Diversisporales</taxon>
        <taxon>Gigasporaceae</taxon>
        <taxon>Dentiscutata</taxon>
    </lineage>
</organism>
<protein>
    <submittedName>
        <fullName evidence="1">11444_t:CDS:1</fullName>
    </submittedName>
</protein>
<feature type="non-terminal residue" evidence="1">
    <location>
        <position position="1"/>
    </location>
</feature>
<sequence>NQINDAINKSLDITENKSEKEFFSENKPIKLNEIHNNLIPVNNNQIISSRSNLDISSS</sequence>
<evidence type="ECO:0000313" key="1">
    <source>
        <dbReference type="EMBL" id="CAG8820161.1"/>
    </source>
</evidence>
<name>A0A9N9KB66_9GLOM</name>
<feature type="non-terminal residue" evidence="1">
    <location>
        <position position="58"/>
    </location>
</feature>